<reference evidence="1" key="1">
    <citation type="submission" date="2020-11" db="EMBL/GenBank/DDBJ databases">
        <title>Isolation and identification of active actinomycetes.</title>
        <authorList>
            <person name="Sun X."/>
        </authorList>
    </citation>
    <scope>NUCLEOTIDE SEQUENCE</scope>
    <source>
        <strain evidence="1">NEAU-A11</strain>
    </source>
</reference>
<proteinExistence type="predicted"/>
<evidence type="ECO:0000313" key="1">
    <source>
        <dbReference type="EMBL" id="MBG0567138.1"/>
    </source>
</evidence>
<dbReference type="Gene3D" id="3.40.50.300">
    <property type="entry name" value="P-loop containing nucleotide triphosphate hydrolases"/>
    <property type="match status" value="1"/>
</dbReference>
<evidence type="ECO:0000313" key="2">
    <source>
        <dbReference type="Proteomes" id="UP000598146"/>
    </source>
</evidence>
<dbReference type="Proteomes" id="UP000598146">
    <property type="component" value="Unassembled WGS sequence"/>
</dbReference>
<dbReference type="SUPFAM" id="SSF52540">
    <property type="entry name" value="P-loop containing nucleoside triphosphate hydrolases"/>
    <property type="match status" value="1"/>
</dbReference>
<gene>
    <name evidence="1" type="ORF">I4J89_37395</name>
</gene>
<dbReference type="RefSeq" id="WP_196418915.1">
    <property type="nucleotide sequence ID" value="NZ_JADQTO010000025.1"/>
</dbReference>
<protein>
    <submittedName>
        <fullName evidence="1">Dephospho-CoA kinase</fullName>
    </submittedName>
</protein>
<sequence length="197" mass="21263">MRASDWPETAADRVAGWARSRPAPVGGRRVLAVEGRSGSGKSTLAAAVAGRLDAPLLHMDDLYAGWDGLAEGVTALRDQVLVPLAEGRPAIWRRWDWAAGAYAGSHRVPDGEWLVVEGVGSGGRVLRAYLCGLVWLESPTAVRKRRALARDGATYEPHWDRWARQEAAFYADEAVRENAGLIIENPGTAAIAAARQE</sequence>
<name>A0A931CJ52_9ACTN</name>
<dbReference type="InterPro" id="IPR027417">
    <property type="entry name" value="P-loop_NTPase"/>
</dbReference>
<keyword evidence="2" id="KW-1185">Reference proteome</keyword>
<dbReference type="GO" id="GO:0016301">
    <property type="term" value="F:kinase activity"/>
    <property type="evidence" value="ECO:0007669"/>
    <property type="project" value="UniProtKB-KW"/>
</dbReference>
<accession>A0A931CJ52</accession>
<dbReference type="AlphaFoldDB" id="A0A931CJ52"/>
<organism evidence="1 2">
    <name type="scientific">Actinoplanes aureus</name>
    <dbReference type="NCBI Taxonomy" id="2792083"/>
    <lineage>
        <taxon>Bacteria</taxon>
        <taxon>Bacillati</taxon>
        <taxon>Actinomycetota</taxon>
        <taxon>Actinomycetes</taxon>
        <taxon>Micromonosporales</taxon>
        <taxon>Micromonosporaceae</taxon>
        <taxon>Actinoplanes</taxon>
    </lineage>
</organism>
<keyword evidence="1" id="KW-0418">Kinase</keyword>
<comment type="caution">
    <text evidence="1">The sequence shown here is derived from an EMBL/GenBank/DDBJ whole genome shotgun (WGS) entry which is preliminary data.</text>
</comment>
<keyword evidence="1" id="KW-0808">Transferase</keyword>
<dbReference type="EMBL" id="JADQTO010000025">
    <property type="protein sequence ID" value="MBG0567138.1"/>
    <property type="molecule type" value="Genomic_DNA"/>
</dbReference>